<name>A0AAN9VMM6_9ORTH</name>
<dbReference type="InterPro" id="IPR015421">
    <property type="entry name" value="PyrdxlP-dep_Trfase_major"/>
</dbReference>
<dbReference type="EC" id="4.4.1.1" evidence="4"/>
<dbReference type="GO" id="GO:0030170">
    <property type="term" value="F:pyridoxal phosphate binding"/>
    <property type="evidence" value="ECO:0007669"/>
    <property type="project" value="InterPro"/>
</dbReference>
<dbReference type="InterPro" id="IPR015422">
    <property type="entry name" value="PyrdxlP-dep_Trfase_small"/>
</dbReference>
<dbReference type="PANTHER" id="PTHR11808:SF15">
    <property type="entry name" value="CYSTATHIONINE GAMMA-LYASE"/>
    <property type="match status" value="1"/>
</dbReference>
<dbReference type="GO" id="GO:0019346">
    <property type="term" value="P:transsulfuration"/>
    <property type="evidence" value="ECO:0007669"/>
    <property type="project" value="InterPro"/>
</dbReference>
<dbReference type="PIRSF" id="PIRSF001434">
    <property type="entry name" value="CGS"/>
    <property type="match status" value="1"/>
</dbReference>
<evidence type="ECO:0000256" key="8">
    <source>
        <dbReference type="PIRSR" id="PIRSR001434-2"/>
    </source>
</evidence>
<gene>
    <name evidence="10" type="ORF">R5R35_003311</name>
</gene>
<keyword evidence="5 8" id="KW-0663">Pyridoxal phosphate</keyword>
<dbReference type="PANTHER" id="PTHR11808">
    <property type="entry name" value="TRANS-SULFURATION ENZYME FAMILY MEMBER"/>
    <property type="match status" value="1"/>
</dbReference>
<dbReference type="Gene3D" id="3.40.640.10">
    <property type="entry name" value="Type I PLP-dependent aspartate aminotransferase-like (Major domain)"/>
    <property type="match status" value="1"/>
</dbReference>
<dbReference type="InterPro" id="IPR000277">
    <property type="entry name" value="Cys/Met-Metab_PyrdxlP-dep_enz"/>
</dbReference>
<comment type="pathway">
    <text evidence="2">Amino-acid biosynthesis; L-cysteine biosynthesis; L-cysteine from L-homocysteine and L-serine: step 2/2.</text>
</comment>
<evidence type="ECO:0000256" key="7">
    <source>
        <dbReference type="ARBA" id="ARBA00029853"/>
    </source>
</evidence>
<dbReference type="EMBL" id="JAZDUA010000218">
    <property type="protein sequence ID" value="KAK7863822.1"/>
    <property type="molecule type" value="Genomic_DNA"/>
</dbReference>
<reference evidence="10 11" key="1">
    <citation type="submission" date="2024-03" db="EMBL/GenBank/DDBJ databases">
        <title>The genome assembly and annotation of the cricket Gryllus longicercus Weissman &amp; Gray.</title>
        <authorList>
            <person name="Szrajer S."/>
            <person name="Gray D."/>
            <person name="Ylla G."/>
        </authorList>
    </citation>
    <scope>NUCLEOTIDE SEQUENCE [LARGE SCALE GENOMIC DNA]</scope>
    <source>
        <strain evidence="10">DAG 2021-001</strain>
        <tissue evidence="10">Whole body minus gut</tissue>
    </source>
</reference>
<dbReference type="FunFam" id="3.40.640.10:FF:000009">
    <property type="entry name" value="Cystathionine gamma-synthase homolog"/>
    <property type="match status" value="1"/>
</dbReference>
<evidence type="ECO:0000313" key="11">
    <source>
        <dbReference type="Proteomes" id="UP001378592"/>
    </source>
</evidence>
<dbReference type="Proteomes" id="UP001378592">
    <property type="component" value="Unassembled WGS sequence"/>
</dbReference>
<dbReference type="GO" id="GO:0004123">
    <property type="term" value="F:cystathionine gamma-lyase activity"/>
    <property type="evidence" value="ECO:0007669"/>
    <property type="project" value="TreeGrafter"/>
</dbReference>
<dbReference type="Gene3D" id="3.90.1150.10">
    <property type="entry name" value="Aspartate Aminotransferase, domain 1"/>
    <property type="match status" value="1"/>
</dbReference>
<comment type="cofactor">
    <cofactor evidence="1 9">
        <name>pyridoxal 5'-phosphate</name>
        <dbReference type="ChEBI" id="CHEBI:597326"/>
    </cofactor>
</comment>
<dbReference type="CDD" id="cd00614">
    <property type="entry name" value="CGS_like"/>
    <property type="match status" value="1"/>
</dbReference>
<dbReference type="SUPFAM" id="SSF53383">
    <property type="entry name" value="PLP-dependent transferases"/>
    <property type="match status" value="1"/>
</dbReference>
<evidence type="ECO:0000256" key="3">
    <source>
        <dbReference type="ARBA" id="ARBA00009077"/>
    </source>
</evidence>
<evidence type="ECO:0000256" key="4">
    <source>
        <dbReference type="ARBA" id="ARBA00012085"/>
    </source>
</evidence>
<organism evidence="10 11">
    <name type="scientific">Gryllus longicercus</name>
    <dbReference type="NCBI Taxonomy" id="2509291"/>
    <lineage>
        <taxon>Eukaryota</taxon>
        <taxon>Metazoa</taxon>
        <taxon>Ecdysozoa</taxon>
        <taxon>Arthropoda</taxon>
        <taxon>Hexapoda</taxon>
        <taxon>Insecta</taxon>
        <taxon>Pterygota</taxon>
        <taxon>Neoptera</taxon>
        <taxon>Polyneoptera</taxon>
        <taxon>Orthoptera</taxon>
        <taxon>Ensifera</taxon>
        <taxon>Gryllidea</taxon>
        <taxon>Grylloidea</taxon>
        <taxon>Gryllidae</taxon>
        <taxon>Gryllinae</taxon>
        <taxon>Gryllus</taxon>
    </lineage>
</organism>
<keyword evidence="6" id="KW-0028">Amino-acid biosynthesis</keyword>
<comment type="caution">
    <text evidence="10">The sequence shown here is derived from an EMBL/GenBank/DDBJ whole genome shotgun (WGS) entry which is preliminary data.</text>
</comment>
<accession>A0AAN9VMM6</accession>
<protein>
    <recommendedName>
        <fullName evidence="4">cystathionine gamma-lyase</fullName>
        <ecNumber evidence="4">4.4.1.1</ecNumber>
    </recommendedName>
    <alternativeName>
        <fullName evidence="7">Gamma-cystathionase</fullName>
    </alternativeName>
</protein>
<sequence>MSEEGYLKRKNDIFTKATHGGFDPEQESTWPLVPSIAVTTSFEQIEPGEHRHFIYTRLKNPTRQVLEKCLAELDNAKYSLCYSSGLGATTAIASILSAGDHIIAGDEMYGGTARLFKEVFGKFKVETTIVDTRDTKNIENAIKSNTKLVWVETPTNPLLKVVDIAKVADIVHKHKDIILVVDNSFMTPYFQQPLNLGADVSMHSLSKYMNGHIDVVMGAISTNDFDLYEKLRYNQHAMGLSPSPFDCYQVNRSLKTLPLRMEHHMKSSIALAKFLEKQPKIEKVIHPGLPSHPQHDLIKKQCFGTSGMISFYIKGGLKETKLFIKSLKLIKFAPSFGGYTTTLLVPSLMTHTTLPEKVKLEYGITDNLIRMTVGFESVDDLIADVSQALEIIK</sequence>
<dbReference type="AlphaFoldDB" id="A0AAN9VMM6"/>
<dbReference type="InterPro" id="IPR015424">
    <property type="entry name" value="PyrdxlP-dep_Trfase"/>
</dbReference>
<proteinExistence type="inferred from homology"/>
<evidence type="ECO:0000256" key="2">
    <source>
        <dbReference type="ARBA" id="ARBA00005038"/>
    </source>
</evidence>
<comment type="similarity">
    <text evidence="3 9">Belongs to the trans-sulfuration enzymes family.</text>
</comment>
<dbReference type="GO" id="GO:0019343">
    <property type="term" value="P:cysteine biosynthetic process via cystathionine"/>
    <property type="evidence" value="ECO:0007669"/>
    <property type="project" value="TreeGrafter"/>
</dbReference>
<feature type="modified residue" description="N6-(pyridoxal phosphate)lysine" evidence="8">
    <location>
        <position position="207"/>
    </location>
</feature>
<evidence type="ECO:0000256" key="5">
    <source>
        <dbReference type="ARBA" id="ARBA00022898"/>
    </source>
</evidence>
<keyword evidence="6" id="KW-0198">Cysteine biosynthesis</keyword>
<dbReference type="Pfam" id="PF01053">
    <property type="entry name" value="Cys_Met_Meta_PP"/>
    <property type="match status" value="1"/>
</dbReference>
<dbReference type="GO" id="GO:0005737">
    <property type="term" value="C:cytoplasm"/>
    <property type="evidence" value="ECO:0007669"/>
    <property type="project" value="TreeGrafter"/>
</dbReference>
<evidence type="ECO:0000256" key="1">
    <source>
        <dbReference type="ARBA" id="ARBA00001933"/>
    </source>
</evidence>
<evidence type="ECO:0000256" key="9">
    <source>
        <dbReference type="RuleBase" id="RU362118"/>
    </source>
</evidence>
<keyword evidence="11" id="KW-1185">Reference proteome</keyword>
<evidence type="ECO:0000256" key="6">
    <source>
        <dbReference type="ARBA" id="ARBA00023192"/>
    </source>
</evidence>
<evidence type="ECO:0000313" key="10">
    <source>
        <dbReference type="EMBL" id="KAK7863822.1"/>
    </source>
</evidence>